<keyword evidence="3" id="KW-1185">Reference proteome</keyword>
<dbReference type="Pfam" id="PF20242">
    <property type="entry name" value="Emfourin"/>
    <property type="match status" value="1"/>
</dbReference>
<feature type="region of interest" description="Disordered" evidence="1">
    <location>
        <begin position="74"/>
        <end position="121"/>
    </location>
</feature>
<sequence length="121" mass="13443">MSDIEPASTLRITVTRSGGVAGLSPRWTVEAQEEPDVAEWLALVDSCPWDDEDADDDAGADRFVYTIRVLVHPSETSSDEPPVHEGRQTATAEERGARIPEKKLDGPWRELVDRVKDTSKR</sequence>
<dbReference type="RefSeq" id="WP_079727797.1">
    <property type="nucleotide sequence ID" value="NZ_FUZP01000001.1"/>
</dbReference>
<dbReference type="EMBL" id="FUZP01000001">
    <property type="protein sequence ID" value="SKC54339.1"/>
    <property type="molecule type" value="Genomic_DNA"/>
</dbReference>
<accession>A0A1T5JSV4</accession>
<dbReference type="STRING" id="123320.SAMN06309945_1821"/>
<gene>
    <name evidence="2" type="ORF">SAMN06309945_1821</name>
</gene>
<dbReference type="OrthoDB" id="4947318at2"/>
<reference evidence="2 3" key="1">
    <citation type="submission" date="2017-02" db="EMBL/GenBank/DDBJ databases">
        <authorList>
            <person name="Peterson S.W."/>
        </authorList>
    </citation>
    <scope>NUCLEOTIDE SEQUENCE [LARGE SCALE GENOMIC DNA]</scope>
    <source>
        <strain evidence="2 3">VKM Ac-2059</strain>
    </source>
</reference>
<dbReference type="Proteomes" id="UP000190857">
    <property type="component" value="Unassembled WGS sequence"/>
</dbReference>
<protein>
    <submittedName>
        <fullName evidence="2">Uncharacterized protein</fullName>
    </submittedName>
</protein>
<dbReference type="InterPro" id="IPR049457">
    <property type="entry name" value="Emfourin"/>
</dbReference>
<evidence type="ECO:0000313" key="3">
    <source>
        <dbReference type="Proteomes" id="UP000190857"/>
    </source>
</evidence>
<proteinExistence type="predicted"/>
<dbReference type="AlphaFoldDB" id="A0A1T5JSV4"/>
<evidence type="ECO:0000256" key="1">
    <source>
        <dbReference type="SAM" id="MobiDB-lite"/>
    </source>
</evidence>
<name>A0A1T5JSV4_9MICO</name>
<evidence type="ECO:0000313" key="2">
    <source>
        <dbReference type="EMBL" id="SKC54339.1"/>
    </source>
</evidence>
<organism evidence="2 3">
    <name type="scientific">Okibacterium fritillariae</name>
    <dbReference type="NCBI Taxonomy" id="123320"/>
    <lineage>
        <taxon>Bacteria</taxon>
        <taxon>Bacillati</taxon>
        <taxon>Actinomycetota</taxon>
        <taxon>Actinomycetes</taxon>
        <taxon>Micrococcales</taxon>
        <taxon>Microbacteriaceae</taxon>
        <taxon>Okibacterium</taxon>
    </lineage>
</organism>
<feature type="compositionally biased region" description="Basic and acidic residues" evidence="1">
    <location>
        <begin position="81"/>
        <end position="121"/>
    </location>
</feature>